<sequence length="304" mass="35396">MTFFRHSNISMFFDITNSHFSDIISIIEKVMNMHYIIVDVERNSFNYATDKPSEIIEIGAVKINADGKIIDTFSTLVKPSCPLSKFTIKLTQITEDMMSQAPAFDEAYEKFVQFLGDRYVFVSWGKEDYRFFKSDCQQYGWDLFQPDRLLDIQEVFMYGVLKVFSTPSLSSALQHLNIEENENSHRALSDAVSTAKIFSKLNRILDIHSIEKPKRFAQELYFLNGKINNSGKKKYSKLIKTVIKKTGNQQLSWPEFKLHPKWIEYKSDFSVDNVLEKFYEKQFPKYKTSVINGILQQKNAVKTV</sequence>
<dbReference type="InterPro" id="IPR012337">
    <property type="entry name" value="RNaseH-like_sf"/>
</dbReference>
<evidence type="ECO:0000313" key="5">
    <source>
        <dbReference type="EMBL" id="RFU64506.1"/>
    </source>
</evidence>
<evidence type="ECO:0000256" key="3">
    <source>
        <dbReference type="ARBA" id="ARBA00022839"/>
    </source>
</evidence>
<dbReference type="PANTHER" id="PTHR23044:SF61">
    <property type="entry name" value="3'-5' EXORIBONUCLEASE 1-RELATED"/>
    <property type="match status" value="1"/>
</dbReference>
<dbReference type="InterPro" id="IPR051274">
    <property type="entry name" value="3-5_Exoribonuclease"/>
</dbReference>
<dbReference type="SMART" id="SM00479">
    <property type="entry name" value="EXOIII"/>
    <property type="match status" value="1"/>
</dbReference>
<evidence type="ECO:0000313" key="6">
    <source>
        <dbReference type="Proteomes" id="UP000264541"/>
    </source>
</evidence>
<dbReference type="Gene3D" id="3.30.420.10">
    <property type="entry name" value="Ribonuclease H-like superfamily/Ribonuclease H"/>
    <property type="match status" value="1"/>
</dbReference>
<dbReference type="AlphaFoldDB" id="A0A372LEA0"/>
<keyword evidence="3" id="KW-0269">Exonuclease</keyword>
<keyword evidence="1" id="KW-0540">Nuclease</keyword>
<dbReference type="GO" id="GO:0000175">
    <property type="term" value="F:3'-5'-RNA exonuclease activity"/>
    <property type="evidence" value="ECO:0007669"/>
    <property type="project" value="InterPro"/>
</dbReference>
<evidence type="ECO:0000259" key="4">
    <source>
        <dbReference type="SMART" id="SM00479"/>
    </source>
</evidence>
<dbReference type="PANTHER" id="PTHR23044">
    <property type="entry name" value="3'-5' EXONUCLEASE ERI1-RELATED"/>
    <property type="match status" value="1"/>
</dbReference>
<organism evidence="5 6">
    <name type="scientific">Peribacillus saganii</name>
    <dbReference type="NCBI Taxonomy" id="2303992"/>
    <lineage>
        <taxon>Bacteria</taxon>
        <taxon>Bacillati</taxon>
        <taxon>Bacillota</taxon>
        <taxon>Bacilli</taxon>
        <taxon>Bacillales</taxon>
        <taxon>Bacillaceae</taxon>
        <taxon>Peribacillus</taxon>
    </lineage>
</organism>
<dbReference type="GO" id="GO:0003676">
    <property type="term" value="F:nucleic acid binding"/>
    <property type="evidence" value="ECO:0007669"/>
    <property type="project" value="InterPro"/>
</dbReference>
<dbReference type="Proteomes" id="UP000264541">
    <property type="component" value="Unassembled WGS sequence"/>
</dbReference>
<feature type="domain" description="Exonuclease" evidence="4">
    <location>
        <begin position="34"/>
        <end position="207"/>
    </location>
</feature>
<name>A0A372LEA0_9BACI</name>
<protein>
    <recommendedName>
        <fullName evidence="4">Exonuclease domain-containing protein</fullName>
    </recommendedName>
</protein>
<dbReference type="SUPFAM" id="SSF53098">
    <property type="entry name" value="Ribonuclease H-like"/>
    <property type="match status" value="1"/>
</dbReference>
<dbReference type="EMBL" id="QVTE01000055">
    <property type="protein sequence ID" value="RFU64506.1"/>
    <property type="molecule type" value="Genomic_DNA"/>
</dbReference>
<accession>A0A372LEA0</accession>
<keyword evidence="2" id="KW-0378">Hydrolase</keyword>
<proteinExistence type="predicted"/>
<dbReference type="InterPro" id="IPR047201">
    <property type="entry name" value="ERI-1_3'hExo-like"/>
</dbReference>
<evidence type="ECO:0000256" key="1">
    <source>
        <dbReference type="ARBA" id="ARBA00022722"/>
    </source>
</evidence>
<reference evidence="5 6" key="1">
    <citation type="submission" date="2018-08" db="EMBL/GenBank/DDBJ databases">
        <title>Bacillus chawlae sp. nov., Bacillus glennii sp. nov., and Bacillus saganii sp. nov. Isolated from the Vehicle Assembly Building at Kennedy Space Center where the Viking Spacecraft were Assembled.</title>
        <authorList>
            <person name="Seuylemezian A."/>
            <person name="Vaishampayan P."/>
        </authorList>
    </citation>
    <scope>NUCLEOTIDE SEQUENCE [LARGE SCALE GENOMIC DNA]</scope>
    <source>
        <strain evidence="5 6">V47-23a</strain>
    </source>
</reference>
<evidence type="ECO:0000256" key="2">
    <source>
        <dbReference type="ARBA" id="ARBA00022801"/>
    </source>
</evidence>
<dbReference type="InterPro" id="IPR013520">
    <property type="entry name" value="Ribonucl_H"/>
</dbReference>
<gene>
    <name evidence="5" type="ORF">D0469_18270</name>
</gene>
<dbReference type="CDD" id="cd06133">
    <property type="entry name" value="ERI-1_3'hExo_like"/>
    <property type="match status" value="1"/>
</dbReference>
<keyword evidence="6" id="KW-1185">Reference proteome</keyword>
<comment type="caution">
    <text evidence="5">The sequence shown here is derived from an EMBL/GenBank/DDBJ whole genome shotgun (WGS) entry which is preliminary data.</text>
</comment>
<dbReference type="Pfam" id="PF00929">
    <property type="entry name" value="RNase_T"/>
    <property type="match status" value="1"/>
</dbReference>
<dbReference type="InterPro" id="IPR036397">
    <property type="entry name" value="RNaseH_sf"/>
</dbReference>